<feature type="binding site" evidence="3">
    <location>
        <position position="324"/>
    </location>
    <ligand>
        <name>CTP</name>
        <dbReference type="ChEBI" id="CHEBI:37563"/>
    </ligand>
</feature>
<dbReference type="InterPro" id="IPR003382">
    <property type="entry name" value="Flavoprotein"/>
</dbReference>
<dbReference type="PANTHER" id="PTHR14359">
    <property type="entry name" value="HOMO-OLIGOMERIC FLAVIN CONTAINING CYS DECARBOXYLASE FAMILY"/>
    <property type="match status" value="1"/>
</dbReference>
<comment type="function">
    <text evidence="3">Catalyzes two sequential steps in the biosynthesis of coenzyme A. In the first step cysteine is conjugated to 4'-phosphopantothenate to form 4-phosphopantothenoylcysteine. In the second step the latter compound is decarboxylated to form 4'-phosphopantotheine.</text>
</comment>
<dbReference type="GO" id="GO:0071513">
    <property type="term" value="C:phosphopantothenoylcysteine decarboxylase complex"/>
    <property type="evidence" value="ECO:0007669"/>
    <property type="project" value="TreeGrafter"/>
</dbReference>
<sequence>MTKAPNIVLGVTGSIAAYKALDLVGRLRKKGCRVTVIMTGNACKLVGPASFEALSGNPVARELFPDSKPQNIEHISLAQLADVLAIVPASANFIAKAAAGIADDLLTTVALAVRAPVLLAPAMNVNMWENRIVRQNVKRLADNGWRMVEPESGRLACGAEGNGRLASLDKIENEILCLLGWKDDYRDIPLIITAGRTEEPWDPVRFISNRSSGRMGMALAEQSARRGAKVTLISGPADVPAPEVFKHITVNTAAQMSQAVLKELPHNRALIMAAAVADYAPKNIASGKIKKNNDDDMTLTLKKNPDIIQLAAGRRKAGTVLVGFALETDNLIANARKKLAAKKLDLIVANPAKTLSSENIQAVIIDQKGNTAKFPPMPKSRLAGLILDRTIKLIGADK</sequence>
<name>A0A1F5QYF4_9BACT</name>
<comment type="catalytic activity">
    <reaction evidence="3 4">
        <text>N-[(R)-4-phosphopantothenoyl]-L-cysteine + H(+) = (R)-4'-phosphopantetheine + CO2</text>
        <dbReference type="Rhea" id="RHEA:16793"/>
        <dbReference type="ChEBI" id="CHEBI:15378"/>
        <dbReference type="ChEBI" id="CHEBI:16526"/>
        <dbReference type="ChEBI" id="CHEBI:59458"/>
        <dbReference type="ChEBI" id="CHEBI:61723"/>
        <dbReference type="EC" id="4.1.1.36"/>
    </reaction>
</comment>
<feature type="binding site" evidence="3">
    <location>
        <begin position="305"/>
        <end position="308"/>
    </location>
    <ligand>
        <name>CTP</name>
        <dbReference type="ChEBI" id="CHEBI:37563"/>
    </ligand>
</feature>
<dbReference type="Gene3D" id="3.40.50.1950">
    <property type="entry name" value="Flavin prenyltransferase-like"/>
    <property type="match status" value="1"/>
</dbReference>
<dbReference type="HAMAP" id="MF_02225">
    <property type="entry name" value="CoaBC"/>
    <property type="match status" value="1"/>
</dbReference>
<comment type="catalytic activity">
    <reaction evidence="3 4">
        <text>(R)-4'-phosphopantothenate + L-cysteine + CTP = N-[(R)-4-phosphopantothenoyl]-L-cysteine + CMP + diphosphate + H(+)</text>
        <dbReference type="Rhea" id="RHEA:19397"/>
        <dbReference type="ChEBI" id="CHEBI:10986"/>
        <dbReference type="ChEBI" id="CHEBI:15378"/>
        <dbReference type="ChEBI" id="CHEBI:33019"/>
        <dbReference type="ChEBI" id="CHEBI:35235"/>
        <dbReference type="ChEBI" id="CHEBI:37563"/>
        <dbReference type="ChEBI" id="CHEBI:59458"/>
        <dbReference type="ChEBI" id="CHEBI:60377"/>
        <dbReference type="EC" id="6.3.2.5"/>
    </reaction>
</comment>
<keyword evidence="1 3" id="KW-0210">Decarboxylase</keyword>
<dbReference type="EC" id="4.1.1.36" evidence="3"/>
<dbReference type="PANTHER" id="PTHR14359:SF6">
    <property type="entry name" value="PHOSPHOPANTOTHENOYLCYSTEINE DECARBOXYLASE"/>
    <property type="match status" value="1"/>
</dbReference>
<comment type="similarity">
    <text evidence="3 4">In the C-terminal section; belongs to the PPC synthetase family.</text>
</comment>
<protein>
    <recommendedName>
        <fullName evidence="3">Coenzyme A biosynthesis bifunctional protein CoaBC</fullName>
    </recommendedName>
    <alternativeName>
        <fullName evidence="3">DNA/pantothenate metabolism flavoprotein</fullName>
    </alternativeName>
    <alternativeName>
        <fullName evidence="3">Phosphopantothenoylcysteine synthetase/decarboxylase</fullName>
        <shortName evidence="3">PPCS-PPCDC</shortName>
    </alternativeName>
    <domain>
        <recommendedName>
            <fullName evidence="3">Phosphopantothenoylcysteine decarboxylase</fullName>
            <shortName evidence="3">PPC decarboxylase</shortName>
            <shortName evidence="3">PPC-DC</shortName>
            <ecNumber evidence="3">4.1.1.36</ecNumber>
        </recommendedName>
        <alternativeName>
            <fullName evidence="3">CoaC</fullName>
        </alternativeName>
    </domain>
    <domain>
        <recommendedName>
            <fullName evidence="3">Phosphopantothenate--cysteine ligase</fullName>
            <ecNumber evidence="3">6.3.2.5</ecNumber>
        </recommendedName>
        <alternativeName>
            <fullName evidence="3">CoaB</fullName>
        </alternativeName>
        <alternativeName>
            <fullName evidence="3">Phosphopantothenoylcysteine synthetase</fullName>
            <shortName evidence="3">PPC synthetase</shortName>
            <shortName evidence="3">PPC-S</shortName>
        </alternativeName>
    </domain>
</protein>
<comment type="cofactor">
    <cofactor evidence="3">
        <name>Mg(2+)</name>
        <dbReference type="ChEBI" id="CHEBI:18420"/>
    </cofactor>
</comment>
<keyword evidence="2 3" id="KW-0456">Lyase</keyword>
<feature type="binding site" evidence="3">
    <location>
        <position position="338"/>
    </location>
    <ligand>
        <name>CTP</name>
        <dbReference type="ChEBI" id="CHEBI:37563"/>
    </ligand>
</feature>
<feature type="active site" description="Proton donor" evidence="3">
    <location>
        <position position="157"/>
    </location>
</feature>
<evidence type="ECO:0000313" key="7">
    <source>
        <dbReference type="EMBL" id="OGF07189.1"/>
    </source>
</evidence>
<dbReference type="NCBIfam" id="TIGR00521">
    <property type="entry name" value="coaBC_dfp"/>
    <property type="match status" value="1"/>
</dbReference>
<keyword evidence="3 4" id="KW-0285">Flavoprotein</keyword>
<feature type="domain" description="Flavoprotein" evidence="5">
    <location>
        <begin position="6"/>
        <end position="170"/>
    </location>
</feature>
<comment type="caution">
    <text evidence="3">Lacks conserved residue(s) required for the propagation of feature annotation.</text>
</comment>
<dbReference type="InterPro" id="IPR035929">
    <property type="entry name" value="CoaB-like_sf"/>
</dbReference>
<reference evidence="7 8" key="1">
    <citation type="journal article" date="2016" name="Nat. Commun.">
        <title>Thousands of microbial genomes shed light on interconnected biogeochemical processes in an aquifer system.</title>
        <authorList>
            <person name="Anantharaman K."/>
            <person name="Brown C.T."/>
            <person name="Hug L.A."/>
            <person name="Sharon I."/>
            <person name="Castelle C.J."/>
            <person name="Probst A.J."/>
            <person name="Thomas B.C."/>
            <person name="Singh A."/>
            <person name="Wilkins M.J."/>
            <person name="Karaoz U."/>
            <person name="Brodie E.L."/>
            <person name="Williams K.H."/>
            <person name="Hubbard S.S."/>
            <person name="Banfield J.F."/>
        </authorList>
    </citation>
    <scope>NUCLEOTIDE SEQUENCE [LARGE SCALE GENOMIC DNA]</scope>
</reference>
<evidence type="ECO:0000259" key="5">
    <source>
        <dbReference type="Pfam" id="PF02441"/>
    </source>
</evidence>
<comment type="cofactor">
    <cofactor evidence="3">
        <name>FMN</name>
        <dbReference type="ChEBI" id="CHEBI:58210"/>
    </cofactor>
    <text evidence="3">Binds 1 FMN per subunit.</text>
</comment>
<dbReference type="Proteomes" id="UP000177230">
    <property type="component" value="Unassembled WGS sequence"/>
</dbReference>
<dbReference type="GO" id="GO:0010181">
    <property type="term" value="F:FMN binding"/>
    <property type="evidence" value="ECO:0007669"/>
    <property type="project" value="UniProtKB-UniRule"/>
</dbReference>
<dbReference type="GO" id="GO:0004633">
    <property type="term" value="F:phosphopantothenoylcysteine decarboxylase activity"/>
    <property type="evidence" value="ECO:0007669"/>
    <property type="project" value="UniProtKB-UniRule"/>
</dbReference>
<keyword evidence="3" id="KW-0511">Multifunctional enzyme</keyword>
<dbReference type="EC" id="6.3.2.5" evidence="3"/>
<feature type="region of interest" description="Phosphopantothenate--cysteine ligase" evidence="3">
    <location>
        <begin position="190"/>
        <end position="398"/>
    </location>
</feature>
<dbReference type="GO" id="GO:0015937">
    <property type="term" value="P:coenzyme A biosynthetic process"/>
    <property type="evidence" value="ECO:0007669"/>
    <property type="project" value="UniProtKB-UniRule"/>
</dbReference>
<evidence type="ECO:0000256" key="2">
    <source>
        <dbReference type="ARBA" id="ARBA00023239"/>
    </source>
</evidence>
<feature type="domain" description="DNA/pantothenate metabolism flavoprotein C-terminal" evidence="6">
    <location>
        <begin position="190"/>
        <end position="391"/>
    </location>
</feature>
<dbReference type="AlphaFoldDB" id="A0A1F5QYF4"/>
<comment type="pathway">
    <text evidence="3 4">Cofactor biosynthesis; coenzyme A biosynthesis; CoA from (R)-pantothenate: step 3/5.</text>
</comment>
<evidence type="ECO:0000313" key="8">
    <source>
        <dbReference type="Proteomes" id="UP000177230"/>
    </source>
</evidence>
<organism evidence="7 8">
    <name type="scientific">Candidatus Edwardsbacteria bacterium GWF2_54_11</name>
    <dbReference type="NCBI Taxonomy" id="1817851"/>
    <lineage>
        <taxon>Bacteria</taxon>
        <taxon>Candidatus Edwardsiibacteriota</taxon>
    </lineage>
</organism>
<comment type="caution">
    <text evidence="7">The sequence shown here is derived from an EMBL/GenBank/DDBJ whole genome shotgun (WGS) entry which is preliminary data.</text>
</comment>
<keyword evidence="3" id="KW-0479">Metal-binding</keyword>
<evidence type="ECO:0000256" key="4">
    <source>
        <dbReference type="RuleBase" id="RU364078"/>
    </source>
</evidence>
<accession>A0A1F5QYF4</accession>
<keyword evidence="3 4" id="KW-0436">Ligase</keyword>
<feature type="binding site" evidence="3">
    <location>
        <position position="288"/>
    </location>
    <ligand>
        <name>CTP</name>
        <dbReference type="ChEBI" id="CHEBI:37563"/>
    </ligand>
</feature>
<evidence type="ECO:0000256" key="1">
    <source>
        <dbReference type="ARBA" id="ARBA00022793"/>
    </source>
</evidence>
<dbReference type="InterPro" id="IPR005252">
    <property type="entry name" value="CoaBC"/>
</dbReference>
<evidence type="ECO:0000259" key="6">
    <source>
        <dbReference type="Pfam" id="PF04127"/>
    </source>
</evidence>
<dbReference type="GO" id="GO:0015941">
    <property type="term" value="P:pantothenate catabolic process"/>
    <property type="evidence" value="ECO:0007669"/>
    <property type="project" value="InterPro"/>
</dbReference>
<keyword evidence="3 4" id="KW-0288">FMN</keyword>
<feature type="binding site" evidence="3">
    <location>
        <position position="278"/>
    </location>
    <ligand>
        <name>CTP</name>
        <dbReference type="ChEBI" id="CHEBI:37563"/>
    </ligand>
</feature>
<feature type="binding site" evidence="3">
    <location>
        <position position="342"/>
    </location>
    <ligand>
        <name>CTP</name>
        <dbReference type="ChEBI" id="CHEBI:37563"/>
    </ligand>
</feature>
<dbReference type="GO" id="GO:0004632">
    <property type="term" value="F:phosphopantothenate--cysteine ligase activity"/>
    <property type="evidence" value="ECO:0007669"/>
    <property type="project" value="UniProtKB-UniRule"/>
</dbReference>
<feature type="region of interest" description="Phosphopantothenoylcysteine decarboxylase" evidence="3">
    <location>
        <begin position="1"/>
        <end position="189"/>
    </location>
</feature>
<dbReference type="UniPathway" id="UPA00241">
    <property type="reaction ID" value="UER00353"/>
</dbReference>
<dbReference type="SUPFAM" id="SSF52507">
    <property type="entry name" value="Homo-oligomeric flavin-containing Cys decarboxylases, HFCD"/>
    <property type="match status" value="1"/>
</dbReference>
<comment type="similarity">
    <text evidence="3 4">In the N-terminal section; belongs to the HFCD (homo-oligomeric flavin containing Cys decarboxylase) superfamily.</text>
</comment>
<proteinExistence type="inferred from homology"/>
<evidence type="ECO:0000256" key="3">
    <source>
        <dbReference type="HAMAP-Rule" id="MF_02225"/>
    </source>
</evidence>
<dbReference type="EMBL" id="MFFM01000051">
    <property type="protein sequence ID" value="OGF07189.1"/>
    <property type="molecule type" value="Genomic_DNA"/>
</dbReference>
<dbReference type="SUPFAM" id="SSF102645">
    <property type="entry name" value="CoaB-like"/>
    <property type="match status" value="1"/>
</dbReference>
<dbReference type="GO" id="GO:0046872">
    <property type="term" value="F:metal ion binding"/>
    <property type="evidence" value="ECO:0007669"/>
    <property type="project" value="UniProtKB-KW"/>
</dbReference>
<dbReference type="InterPro" id="IPR007085">
    <property type="entry name" value="DNA/pantothenate-metab_flavo_C"/>
</dbReference>
<comment type="pathway">
    <text evidence="3 4">Cofactor biosynthesis; coenzyme A biosynthesis; CoA from (R)-pantothenate: step 2/5.</text>
</comment>
<dbReference type="Pfam" id="PF04127">
    <property type="entry name" value="DFP"/>
    <property type="match status" value="1"/>
</dbReference>
<dbReference type="Gene3D" id="3.40.50.10300">
    <property type="entry name" value="CoaB-like"/>
    <property type="match status" value="1"/>
</dbReference>
<gene>
    <name evidence="3" type="primary">coaBC</name>
    <name evidence="7" type="ORF">A2024_09740</name>
</gene>
<dbReference type="Pfam" id="PF02441">
    <property type="entry name" value="Flavoprotein"/>
    <property type="match status" value="1"/>
</dbReference>
<keyword evidence="3" id="KW-0460">Magnesium</keyword>
<comment type="function">
    <text evidence="4">Catalyzes two steps in the biosynthesis of coenzyme A. In the first step cysteine is conjugated to 4'-phosphopantothenate to form 4-phosphopantothenoylcysteine, in the latter compound is decarboxylated to form 4'-phosphopantotheine.</text>
</comment>
<dbReference type="InterPro" id="IPR036551">
    <property type="entry name" value="Flavin_trans-like"/>
</dbReference>